<evidence type="ECO:0000313" key="11">
    <source>
        <dbReference type="EMBL" id="SHI20624.1"/>
    </source>
</evidence>
<dbReference type="Pfam" id="PF07963">
    <property type="entry name" value="N_methyl"/>
    <property type="match status" value="1"/>
</dbReference>
<organism evidence="11 12">
    <name type="scientific">Ferrimonas marina</name>
    <dbReference type="NCBI Taxonomy" id="299255"/>
    <lineage>
        <taxon>Bacteria</taxon>
        <taxon>Pseudomonadati</taxon>
        <taxon>Pseudomonadota</taxon>
        <taxon>Gammaproteobacteria</taxon>
        <taxon>Alteromonadales</taxon>
        <taxon>Ferrimonadaceae</taxon>
        <taxon>Ferrimonas</taxon>
    </lineage>
</organism>
<evidence type="ECO:0000256" key="6">
    <source>
        <dbReference type="ARBA" id="ARBA00022692"/>
    </source>
</evidence>
<dbReference type="EMBL" id="FQXG01000010">
    <property type="protein sequence ID" value="SHI20624.1"/>
    <property type="molecule type" value="Genomic_DNA"/>
</dbReference>
<accession>A0A1M5Z8V8</accession>
<keyword evidence="7 9" id="KW-1133">Transmembrane helix</keyword>
<dbReference type="Gene3D" id="3.30.1300.30">
    <property type="entry name" value="GSPII I/J protein-like"/>
    <property type="match status" value="1"/>
</dbReference>
<reference evidence="11 12" key="1">
    <citation type="submission" date="2016-11" db="EMBL/GenBank/DDBJ databases">
        <authorList>
            <person name="Jaros S."/>
            <person name="Januszkiewicz K."/>
            <person name="Wedrychowicz H."/>
        </authorList>
    </citation>
    <scope>NUCLEOTIDE SEQUENCE [LARGE SCALE GENOMIC DNA]</scope>
    <source>
        <strain evidence="11 12">DSM 16917</strain>
    </source>
</reference>
<evidence type="ECO:0000256" key="3">
    <source>
        <dbReference type="ARBA" id="ARBA00022475"/>
    </source>
</evidence>
<evidence type="ECO:0000313" key="12">
    <source>
        <dbReference type="Proteomes" id="UP000184268"/>
    </source>
</evidence>
<evidence type="ECO:0000256" key="4">
    <source>
        <dbReference type="ARBA" id="ARBA00022481"/>
    </source>
</evidence>
<evidence type="ECO:0000256" key="1">
    <source>
        <dbReference type="ARBA" id="ARBA00004377"/>
    </source>
</evidence>
<evidence type="ECO:0000256" key="5">
    <source>
        <dbReference type="ARBA" id="ARBA00022519"/>
    </source>
</evidence>
<dbReference type="InterPro" id="IPR003413">
    <property type="entry name" value="T2SS_GspI_C"/>
</dbReference>
<comment type="subcellular location">
    <subcellularLocation>
        <location evidence="1 9">Cell inner membrane</location>
        <topology evidence="1 9">Single-pass membrane protein</topology>
    </subcellularLocation>
</comment>
<dbReference type="NCBIfam" id="TIGR01707">
    <property type="entry name" value="gspI"/>
    <property type="match status" value="1"/>
</dbReference>
<dbReference type="InterPro" id="IPR010052">
    <property type="entry name" value="T2SS_protein-GspI"/>
</dbReference>
<keyword evidence="5 9" id="KW-0997">Cell inner membrane</keyword>
<keyword evidence="4 9" id="KW-0488">Methylation</keyword>
<evidence type="ECO:0000256" key="7">
    <source>
        <dbReference type="ARBA" id="ARBA00022989"/>
    </source>
</evidence>
<keyword evidence="3" id="KW-1003">Cell membrane</keyword>
<dbReference type="PROSITE" id="PS00409">
    <property type="entry name" value="PROKAR_NTER_METHYL"/>
    <property type="match status" value="1"/>
</dbReference>
<comment type="similarity">
    <text evidence="2 9">Belongs to the GSP I family.</text>
</comment>
<dbReference type="Pfam" id="PF02501">
    <property type="entry name" value="T2SSI"/>
    <property type="match status" value="1"/>
</dbReference>
<dbReference type="InterPro" id="IPR012902">
    <property type="entry name" value="N_methyl_site"/>
</dbReference>
<dbReference type="STRING" id="299255.SAMN02745129_0016"/>
<comment type="subunit">
    <text evidence="9">Type II secretion is composed of four main components: the outer membrane complex, the inner membrane complex, the cytoplasmic secretion ATPase and the periplasm-spanning pseudopilus.</text>
</comment>
<keyword evidence="6 9" id="KW-0812">Transmembrane</keyword>
<proteinExistence type="inferred from homology"/>
<dbReference type="PANTHER" id="PTHR38779">
    <property type="entry name" value="TYPE II SECRETION SYSTEM PROTEIN I-RELATED"/>
    <property type="match status" value="1"/>
</dbReference>
<keyword evidence="12" id="KW-1185">Reference proteome</keyword>
<dbReference type="GO" id="GO:0015628">
    <property type="term" value="P:protein secretion by the type II secretion system"/>
    <property type="evidence" value="ECO:0007669"/>
    <property type="project" value="UniProtKB-UniRule"/>
</dbReference>
<dbReference type="GO" id="GO:0015627">
    <property type="term" value="C:type II protein secretion system complex"/>
    <property type="evidence" value="ECO:0007669"/>
    <property type="project" value="UniProtKB-UniRule"/>
</dbReference>
<dbReference type="OrthoDB" id="6121517at2"/>
<protein>
    <recommendedName>
        <fullName evidence="9">Type II secretion system protein I</fullName>
        <shortName evidence="9">T2SS minor pseudopilin I</shortName>
    </recommendedName>
</protein>
<evidence type="ECO:0000256" key="2">
    <source>
        <dbReference type="ARBA" id="ARBA00008358"/>
    </source>
</evidence>
<dbReference type="InterPro" id="IPR045584">
    <property type="entry name" value="Pilin-like"/>
</dbReference>
<dbReference type="RefSeq" id="WP_067661531.1">
    <property type="nucleotide sequence ID" value="NZ_FQXG01000010.1"/>
</dbReference>
<gene>
    <name evidence="11" type="ORF">SAMN02745129_0016</name>
</gene>
<feature type="domain" description="Type II secretion system protein GspI C-terminal" evidence="10">
    <location>
        <begin position="40"/>
        <end position="119"/>
    </location>
</feature>
<evidence type="ECO:0000259" key="10">
    <source>
        <dbReference type="Pfam" id="PF02501"/>
    </source>
</evidence>
<dbReference type="GO" id="GO:0005886">
    <property type="term" value="C:plasma membrane"/>
    <property type="evidence" value="ECO:0007669"/>
    <property type="project" value="UniProtKB-SubCell"/>
</dbReference>
<dbReference type="NCBIfam" id="TIGR02532">
    <property type="entry name" value="IV_pilin_GFxxxE"/>
    <property type="match status" value="1"/>
</dbReference>
<evidence type="ECO:0000256" key="8">
    <source>
        <dbReference type="ARBA" id="ARBA00023136"/>
    </source>
</evidence>
<feature type="transmembrane region" description="Helical" evidence="9">
    <location>
        <begin position="7"/>
        <end position="27"/>
    </location>
</feature>
<evidence type="ECO:0000256" key="9">
    <source>
        <dbReference type="RuleBase" id="RU368030"/>
    </source>
</evidence>
<dbReference type="SUPFAM" id="SSF54523">
    <property type="entry name" value="Pili subunits"/>
    <property type="match status" value="1"/>
</dbReference>
<dbReference type="PANTHER" id="PTHR38779:SF2">
    <property type="entry name" value="TYPE II SECRETION SYSTEM PROTEIN I-RELATED"/>
    <property type="match status" value="1"/>
</dbReference>
<keyword evidence="8 9" id="KW-0472">Membrane</keyword>
<dbReference type="Proteomes" id="UP000184268">
    <property type="component" value="Unassembled WGS sequence"/>
</dbReference>
<comment type="PTM">
    <text evidence="9">Cleaved by prepilin peptidase.</text>
</comment>
<sequence>MRRAKGFTLIEVMAALMIFATAAIAVINTTSVQLSSVPLLEERTLANYVAHNRMVDIQLANAFPEVGSSNGEAELAERTWYWRQRVVKASDDKLRMIEVSVSLERTFDNILVQVQTYVADPN</sequence>
<name>A0A1M5Z8V8_9GAMM</name>
<dbReference type="AlphaFoldDB" id="A0A1M5Z8V8"/>
<comment type="function">
    <text evidence="9">Component of the type II secretion system required for the energy-dependent secretion of extracellular factors such as proteases and toxins from the periplasm.</text>
</comment>